<dbReference type="PANTHER" id="PTHR41729">
    <property type="entry name" value="GLUTAMYL-TRNA SYNTHETASE"/>
    <property type="match status" value="1"/>
</dbReference>
<dbReference type="HOGENOM" id="CLU_085403_0_0_6"/>
<dbReference type="PANTHER" id="PTHR41729:SF1">
    <property type="entry name" value="GLUTAMYL-TRNA SYNTHETASE"/>
    <property type="match status" value="1"/>
</dbReference>
<dbReference type="Pfam" id="PF13875">
    <property type="entry name" value="DUF4202"/>
    <property type="match status" value="1"/>
</dbReference>
<name>C5BLT9_TERTT</name>
<sequence>MQTQDPALGAALRSIDAANAKDPNLEVNAETGQQQPKELLYGQRMTEQLAEFCPEASVHLQIAARAQHIERWTSPRSAYPEGRAGYKKWRSELSLFHANRAAEIMSECGFNEKDCERVKFLIQKRQLRRDPETQTLEDVICLVFLKHYLEDFANKHAEDKLIDIIQKTWNKMSESGHQAALALPYKPHLGTLINKALS</sequence>
<keyword evidence="2" id="KW-1185">Reference proteome</keyword>
<dbReference type="KEGG" id="ttu:TERTU_2611"/>
<dbReference type="GO" id="GO:0016874">
    <property type="term" value="F:ligase activity"/>
    <property type="evidence" value="ECO:0007669"/>
    <property type="project" value="UniProtKB-KW"/>
</dbReference>
<organism evidence="1 2">
    <name type="scientific">Teredinibacter turnerae (strain ATCC 39867 / T7901)</name>
    <dbReference type="NCBI Taxonomy" id="377629"/>
    <lineage>
        <taxon>Bacteria</taxon>
        <taxon>Pseudomonadati</taxon>
        <taxon>Pseudomonadota</taxon>
        <taxon>Gammaproteobacteria</taxon>
        <taxon>Cellvibrionales</taxon>
        <taxon>Cellvibrionaceae</taxon>
        <taxon>Teredinibacter</taxon>
    </lineage>
</organism>
<dbReference type="Proteomes" id="UP000009080">
    <property type="component" value="Chromosome"/>
</dbReference>
<dbReference type="InterPro" id="IPR025255">
    <property type="entry name" value="DUF4202"/>
</dbReference>
<evidence type="ECO:0000313" key="1">
    <source>
        <dbReference type="EMBL" id="ACR13935.1"/>
    </source>
</evidence>
<gene>
    <name evidence="1" type="ordered locus">TERTU_2611</name>
</gene>
<proteinExistence type="predicted"/>
<reference evidence="1 2" key="1">
    <citation type="journal article" date="2009" name="PLoS ONE">
        <title>The complete genome of Teredinibacter turnerae T7901: an intracellular endosymbiont of marine wood-boring bivalves (shipworms).</title>
        <authorList>
            <person name="Yang J.C."/>
            <person name="Madupu R."/>
            <person name="Durkin A.S."/>
            <person name="Ekborg N.A."/>
            <person name="Pedamallu C.S."/>
            <person name="Hostetler J.B."/>
            <person name="Radune D."/>
            <person name="Toms B.S."/>
            <person name="Henrissat B."/>
            <person name="Coutinho P.M."/>
            <person name="Schwarz S."/>
            <person name="Field L."/>
            <person name="Trindade-Silva A.E."/>
            <person name="Soares C.A.G."/>
            <person name="Elshahawi S."/>
            <person name="Hanora A."/>
            <person name="Schmidt E.W."/>
            <person name="Haygood M.G."/>
            <person name="Posfai J."/>
            <person name="Benner J."/>
            <person name="Madinger C."/>
            <person name="Nove J."/>
            <person name="Anton B."/>
            <person name="Chaudhary K."/>
            <person name="Foster J."/>
            <person name="Holman A."/>
            <person name="Kumar S."/>
            <person name="Lessard P.A."/>
            <person name="Luyten Y.A."/>
            <person name="Slatko B."/>
            <person name="Wood N."/>
            <person name="Wu B."/>
            <person name="Teplitski M."/>
            <person name="Mougous J.D."/>
            <person name="Ward N."/>
            <person name="Eisen J.A."/>
            <person name="Badger J.H."/>
            <person name="Distel D.L."/>
        </authorList>
    </citation>
    <scope>NUCLEOTIDE SEQUENCE [LARGE SCALE GENOMIC DNA]</scope>
    <source>
        <strain evidence="2">ATCC 39867 / T7901</strain>
    </source>
</reference>
<dbReference type="RefSeq" id="WP_015820050.1">
    <property type="nucleotide sequence ID" value="NC_012997.1"/>
</dbReference>
<accession>C5BLT9</accession>
<dbReference type="AlphaFoldDB" id="C5BLT9"/>
<evidence type="ECO:0000313" key="2">
    <source>
        <dbReference type="Proteomes" id="UP000009080"/>
    </source>
</evidence>
<protein>
    <submittedName>
        <fullName evidence="1">Glutamate--tRNA ligase</fullName>
    </submittedName>
</protein>
<dbReference type="eggNOG" id="COG1670">
    <property type="taxonomic scope" value="Bacteria"/>
</dbReference>
<keyword evidence="1" id="KW-0436">Ligase</keyword>
<dbReference type="STRING" id="377629.TERTU_2611"/>
<dbReference type="EMBL" id="CP001614">
    <property type="protein sequence ID" value="ACR13935.1"/>
    <property type="molecule type" value="Genomic_DNA"/>
</dbReference>
<dbReference type="OrthoDB" id="9799165at2"/>